<sequence>MPDKGALVILPAAGTGRRLGENKAMARLLGKPLLLWTIAALSASSNVAEIYPVIKDEDFGEVEAMVQGLKQVGGIVKGGPERQDSVMNALMELKGRTEPNRIVLVHDGARPLVSPDIIERCIKGLDGHEGAVAAVPPNDTVKRVDNDDVVVSTLDRDMLRLVQTPQCFCFGTLLEAYESAAQDGVTATDDSALVERLGGRVRMVMG</sequence>
<keyword evidence="4" id="KW-0808">Transferase</keyword>
<dbReference type="CDD" id="cd02516">
    <property type="entry name" value="CDP-ME_synthetase"/>
    <property type="match status" value="1"/>
</dbReference>
<name>A0A0F9E0M4_9ZZZZ</name>
<evidence type="ECO:0000313" key="7">
    <source>
        <dbReference type="EMBL" id="KKL17658.1"/>
    </source>
</evidence>
<evidence type="ECO:0000256" key="1">
    <source>
        <dbReference type="ARBA" id="ARBA00004787"/>
    </source>
</evidence>
<organism evidence="7">
    <name type="scientific">marine sediment metagenome</name>
    <dbReference type="NCBI Taxonomy" id="412755"/>
    <lineage>
        <taxon>unclassified sequences</taxon>
        <taxon>metagenomes</taxon>
        <taxon>ecological metagenomes</taxon>
    </lineage>
</organism>
<dbReference type="InterPro" id="IPR001228">
    <property type="entry name" value="IspD"/>
</dbReference>
<reference evidence="7" key="1">
    <citation type="journal article" date="2015" name="Nature">
        <title>Complex archaea that bridge the gap between prokaryotes and eukaryotes.</title>
        <authorList>
            <person name="Spang A."/>
            <person name="Saw J.H."/>
            <person name="Jorgensen S.L."/>
            <person name="Zaremba-Niedzwiedzka K."/>
            <person name="Martijn J."/>
            <person name="Lind A.E."/>
            <person name="van Eijk R."/>
            <person name="Schleper C."/>
            <person name="Guy L."/>
            <person name="Ettema T.J."/>
        </authorList>
    </citation>
    <scope>NUCLEOTIDE SEQUENCE</scope>
</reference>
<dbReference type="InterPro" id="IPR018294">
    <property type="entry name" value="ISPD_synthase_CS"/>
</dbReference>
<evidence type="ECO:0000256" key="5">
    <source>
        <dbReference type="ARBA" id="ARBA00022695"/>
    </source>
</evidence>
<dbReference type="PANTHER" id="PTHR32125">
    <property type="entry name" value="2-C-METHYL-D-ERYTHRITOL 4-PHOSPHATE CYTIDYLYLTRANSFERASE, CHLOROPLASTIC"/>
    <property type="match status" value="1"/>
</dbReference>
<protein>
    <recommendedName>
        <fullName evidence="3">2-C-methyl-D-erythritol 4-phosphate cytidylyltransferase</fullName>
        <ecNumber evidence="3">2.7.7.60</ecNumber>
    </recommendedName>
</protein>
<dbReference type="InterPro" id="IPR034683">
    <property type="entry name" value="IspD/TarI"/>
</dbReference>
<dbReference type="PROSITE" id="PS01295">
    <property type="entry name" value="ISPD"/>
    <property type="match status" value="1"/>
</dbReference>
<dbReference type="Pfam" id="PF01128">
    <property type="entry name" value="IspD"/>
    <property type="match status" value="1"/>
</dbReference>
<evidence type="ECO:0000256" key="2">
    <source>
        <dbReference type="ARBA" id="ARBA00009789"/>
    </source>
</evidence>
<keyword evidence="6" id="KW-0414">Isoprene biosynthesis</keyword>
<dbReference type="UniPathway" id="UPA00056">
    <property type="reaction ID" value="UER00093"/>
</dbReference>
<comment type="caution">
    <text evidence="7">The sequence shown here is derived from an EMBL/GenBank/DDBJ whole genome shotgun (WGS) entry which is preliminary data.</text>
</comment>
<dbReference type="InterPro" id="IPR029044">
    <property type="entry name" value="Nucleotide-diphossugar_trans"/>
</dbReference>
<evidence type="ECO:0000256" key="6">
    <source>
        <dbReference type="ARBA" id="ARBA00023229"/>
    </source>
</evidence>
<comment type="similarity">
    <text evidence="2">Belongs to the IspD/TarI cytidylyltransferase family. IspD subfamily.</text>
</comment>
<dbReference type="EC" id="2.7.7.60" evidence="3"/>
<dbReference type="InterPro" id="IPR050088">
    <property type="entry name" value="IspD/TarI_cytidylyltransf_bact"/>
</dbReference>
<dbReference type="GO" id="GO:0050518">
    <property type="term" value="F:2-C-methyl-D-erythritol 4-phosphate cytidylyltransferase activity"/>
    <property type="evidence" value="ECO:0007669"/>
    <property type="project" value="UniProtKB-EC"/>
</dbReference>
<dbReference type="AlphaFoldDB" id="A0A0F9E0M4"/>
<dbReference type="NCBIfam" id="TIGR00453">
    <property type="entry name" value="ispD"/>
    <property type="match status" value="1"/>
</dbReference>
<feature type="non-terminal residue" evidence="7">
    <location>
        <position position="206"/>
    </location>
</feature>
<dbReference type="Gene3D" id="3.90.550.10">
    <property type="entry name" value="Spore Coat Polysaccharide Biosynthesis Protein SpsA, Chain A"/>
    <property type="match status" value="1"/>
</dbReference>
<gene>
    <name evidence="7" type="ORF">LCGC14_2483370</name>
</gene>
<accession>A0A0F9E0M4</accession>
<comment type="pathway">
    <text evidence="1">Isoprenoid biosynthesis; isopentenyl diphosphate biosynthesis via DXP pathway; isopentenyl diphosphate from 1-deoxy-D-xylulose 5-phosphate: step 2/6.</text>
</comment>
<dbReference type="SUPFAM" id="SSF53448">
    <property type="entry name" value="Nucleotide-diphospho-sugar transferases"/>
    <property type="match status" value="1"/>
</dbReference>
<keyword evidence="5" id="KW-0548">Nucleotidyltransferase</keyword>
<evidence type="ECO:0000256" key="3">
    <source>
        <dbReference type="ARBA" id="ARBA00012526"/>
    </source>
</evidence>
<proteinExistence type="inferred from homology"/>
<dbReference type="EMBL" id="LAZR01039174">
    <property type="protein sequence ID" value="KKL17658.1"/>
    <property type="molecule type" value="Genomic_DNA"/>
</dbReference>
<dbReference type="PANTHER" id="PTHR32125:SF4">
    <property type="entry name" value="2-C-METHYL-D-ERYTHRITOL 4-PHOSPHATE CYTIDYLYLTRANSFERASE, CHLOROPLASTIC"/>
    <property type="match status" value="1"/>
</dbReference>
<dbReference type="GO" id="GO:0019288">
    <property type="term" value="P:isopentenyl diphosphate biosynthetic process, methylerythritol 4-phosphate pathway"/>
    <property type="evidence" value="ECO:0007669"/>
    <property type="project" value="UniProtKB-UniPathway"/>
</dbReference>
<evidence type="ECO:0000256" key="4">
    <source>
        <dbReference type="ARBA" id="ARBA00022679"/>
    </source>
</evidence>